<dbReference type="SMART" id="SM00387">
    <property type="entry name" value="HATPase_c"/>
    <property type="match status" value="1"/>
</dbReference>
<dbReference type="EC" id="2.7.13.3" evidence="2"/>
<evidence type="ECO:0000256" key="7">
    <source>
        <dbReference type="SAM" id="Coils"/>
    </source>
</evidence>
<dbReference type="Gene3D" id="3.30.565.10">
    <property type="entry name" value="Histidine kinase-like ATPase, C-terminal domain"/>
    <property type="match status" value="1"/>
</dbReference>
<reference evidence="13" key="1">
    <citation type="journal article" date="2019" name="Int. J. Syst. Evol. Microbiol.">
        <title>The Global Catalogue of Microorganisms (GCM) 10K type strain sequencing project: providing services to taxonomists for standard genome sequencing and annotation.</title>
        <authorList>
            <consortium name="The Broad Institute Genomics Platform"/>
            <consortium name="The Broad Institute Genome Sequencing Center for Infectious Disease"/>
            <person name="Wu L."/>
            <person name="Ma J."/>
        </authorList>
    </citation>
    <scope>NUCLEOTIDE SEQUENCE [LARGE SCALE GENOMIC DNA]</scope>
    <source>
        <strain evidence="13">KCTC 52490</strain>
    </source>
</reference>
<dbReference type="InterPro" id="IPR003661">
    <property type="entry name" value="HisK_dim/P_dom"/>
</dbReference>
<feature type="transmembrane region" description="Helical" evidence="8">
    <location>
        <begin position="321"/>
        <end position="340"/>
    </location>
</feature>
<name>A0ABW6AJX9_9BACT</name>
<organism evidence="12 13">
    <name type="scientific">Spirosoma flavum</name>
    <dbReference type="NCBI Taxonomy" id="2048557"/>
    <lineage>
        <taxon>Bacteria</taxon>
        <taxon>Pseudomonadati</taxon>
        <taxon>Bacteroidota</taxon>
        <taxon>Cytophagia</taxon>
        <taxon>Cytophagales</taxon>
        <taxon>Cytophagaceae</taxon>
        <taxon>Spirosoma</taxon>
    </lineage>
</organism>
<dbReference type="SUPFAM" id="SSF46689">
    <property type="entry name" value="Homeodomain-like"/>
    <property type="match status" value="1"/>
</dbReference>
<dbReference type="Pfam" id="PF00512">
    <property type="entry name" value="HisKA"/>
    <property type="match status" value="1"/>
</dbReference>
<evidence type="ECO:0000313" key="13">
    <source>
        <dbReference type="Proteomes" id="UP001597512"/>
    </source>
</evidence>
<keyword evidence="13" id="KW-1185">Reference proteome</keyword>
<dbReference type="PRINTS" id="PR00344">
    <property type="entry name" value="BCTRLSENSOR"/>
</dbReference>
<dbReference type="InterPro" id="IPR036097">
    <property type="entry name" value="HisK_dim/P_sf"/>
</dbReference>
<comment type="catalytic activity">
    <reaction evidence="1">
        <text>ATP + protein L-histidine = ADP + protein N-phospho-L-histidine.</text>
        <dbReference type="EC" id="2.7.13.3"/>
    </reaction>
</comment>
<keyword evidence="8" id="KW-0472">Membrane</keyword>
<evidence type="ECO:0000259" key="9">
    <source>
        <dbReference type="PROSITE" id="PS01124"/>
    </source>
</evidence>
<dbReference type="InterPro" id="IPR018060">
    <property type="entry name" value="HTH_AraC"/>
</dbReference>
<evidence type="ECO:0000256" key="6">
    <source>
        <dbReference type="PROSITE-ProRule" id="PRU00169"/>
    </source>
</evidence>
<evidence type="ECO:0000313" key="12">
    <source>
        <dbReference type="EMBL" id="MFD2934919.1"/>
    </source>
</evidence>
<dbReference type="CDD" id="cd00082">
    <property type="entry name" value="HisKA"/>
    <property type="match status" value="1"/>
</dbReference>
<dbReference type="RefSeq" id="WP_381501846.1">
    <property type="nucleotide sequence ID" value="NZ_JBHUOM010000007.1"/>
</dbReference>
<evidence type="ECO:0000259" key="11">
    <source>
        <dbReference type="PROSITE" id="PS50110"/>
    </source>
</evidence>
<feature type="transmembrane region" description="Helical" evidence="8">
    <location>
        <begin position="432"/>
        <end position="453"/>
    </location>
</feature>
<evidence type="ECO:0000256" key="8">
    <source>
        <dbReference type="SAM" id="Phobius"/>
    </source>
</evidence>
<dbReference type="InterPro" id="IPR036890">
    <property type="entry name" value="HATPase_C_sf"/>
</dbReference>
<accession>A0ABW6AJX9</accession>
<dbReference type="Gene3D" id="3.40.50.2300">
    <property type="match status" value="1"/>
</dbReference>
<evidence type="ECO:0000259" key="10">
    <source>
        <dbReference type="PROSITE" id="PS50109"/>
    </source>
</evidence>
<feature type="modified residue" description="4-aspartylphosphate" evidence="6">
    <location>
        <position position="870"/>
    </location>
</feature>
<feature type="transmembrane region" description="Helical" evidence="8">
    <location>
        <begin position="292"/>
        <end position="314"/>
    </location>
</feature>
<dbReference type="Pfam" id="PF12833">
    <property type="entry name" value="HTH_18"/>
    <property type="match status" value="1"/>
</dbReference>
<keyword evidence="5" id="KW-0804">Transcription</keyword>
<keyword evidence="3 6" id="KW-0597">Phosphoprotein</keyword>
<evidence type="ECO:0000256" key="5">
    <source>
        <dbReference type="ARBA" id="ARBA00023163"/>
    </source>
</evidence>
<dbReference type="SMART" id="SM00388">
    <property type="entry name" value="HisKA"/>
    <property type="match status" value="1"/>
</dbReference>
<protein>
    <recommendedName>
        <fullName evidence="2">histidine kinase</fullName>
        <ecNumber evidence="2">2.7.13.3</ecNumber>
    </recommendedName>
</protein>
<keyword evidence="4" id="KW-0805">Transcription regulation</keyword>
<dbReference type="Proteomes" id="UP001597512">
    <property type="component" value="Unassembled WGS sequence"/>
</dbReference>
<keyword evidence="7" id="KW-0175">Coiled coil</keyword>
<dbReference type="SUPFAM" id="SSF47384">
    <property type="entry name" value="Homodimeric domain of signal transducing histidine kinase"/>
    <property type="match status" value="1"/>
</dbReference>
<dbReference type="EMBL" id="JBHUOM010000007">
    <property type="protein sequence ID" value="MFD2934919.1"/>
    <property type="molecule type" value="Genomic_DNA"/>
</dbReference>
<dbReference type="SUPFAM" id="SSF55874">
    <property type="entry name" value="ATPase domain of HSP90 chaperone/DNA topoisomerase II/histidine kinase"/>
    <property type="match status" value="1"/>
</dbReference>
<dbReference type="InterPro" id="IPR004358">
    <property type="entry name" value="Sig_transdc_His_kin-like_C"/>
</dbReference>
<dbReference type="SMART" id="SM00448">
    <property type="entry name" value="REC"/>
    <property type="match status" value="1"/>
</dbReference>
<evidence type="ECO:0000256" key="3">
    <source>
        <dbReference type="ARBA" id="ARBA00022553"/>
    </source>
</evidence>
<evidence type="ECO:0000256" key="4">
    <source>
        <dbReference type="ARBA" id="ARBA00023015"/>
    </source>
</evidence>
<feature type="domain" description="Response regulatory" evidence="11">
    <location>
        <begin position="822"/>
        <end position="937"/>
    </location>
</feature>
<dbReference type="SUPFAM" id="SSF52172">
    <property type="entry name" value="CheY-like"/>
    <property type="match status" value="1"/>
</dbReference>
<feature type="domain" description="HTH araC/xylS-type" evidence="9">
    <location>
        <begin position="975"/>
        <end position="1073"/>
    </location>
</feature>
<dbReference type="InterPro" id="IPR009057">
    <property type="entry name" value="Homeodomain-like_sf"/>
</dbReference>
<dbReference type="Gene3D" id="1.10.10.60">
    <property type="entry name" value="Homeodomain-like"/>
    <property type="match status" value="1"/>
</dbReference>
<dbReference type="InterPro" id="IPR003594">
    <property type="entry name" value="HATPase_dom"/>
</dbReference>
<dbReference type="Pfam" id="PF02518">
    <property type="entry name" value="HATPase_c"/>
    <property type="match status" value="1"/>
</dbReference>
<dbReference type="PANTHER" id="PTHR43547:SF2">
    <property type="entry name" value="HYBRID SIGNAL TRANSDUCTION HISTIDINE KINASE C"/>
    <property type="match status" value="1"/>
</dbReference>
<keyword evidence="8" id="KW-0812">Transmembrane</keyword>
<dbReference type="PROSITE" id="PS50109">
    <property type="entry name" value="HIS_KIN"/>
    <property type="match status" value="1"/>
</dbReference>
<feature type="coiled-coil region" evidence="7">
    <location>
        <begin position="511"/>
        <end position="545"/>
    </location>
</feature>
<gene>
    <name evidence="12" type="ORF">ACFS25_14080</name>
</gene>
<dbReference type="InterPro" id="IPR001789">
    <property type="entry name" value="Sig_transdc_resp-reg_receiver"/>
</dbReference>
<keyword evidence="8" id="KW-1133">Transmembrane helix</keyword>
<feature type="domain" description="Histidine kinase" evidence="10">
    <location>
        <begin position="559"/>
        <end position="779"/>
    </location>
</feature>
<proteinExistence type="predicted"/>
<evidence type="ECO:0000256" key="2">
    <source>
        <dbReference type="ARBA" id="ARBA00012438"/>
    </source>
</evidence>
<dbReference type="Pfam" id="PF00072">
    <property type="entry name" value="Response_reg"/>
    <property type="match status" value="1"/>
</dbReference>
<dbReference type="PANTHER" id="PTHR43547">
    <property type="entry name" value="TWO-COMPONENT HISTIDINE KINASE"/>
    <property type="match status" value="1"/>
</dbReference>
<dbReference type="PROSITE" id="PS01124">
    <property type="entry name" value="HTH_ARAC_FAMILY_2"/>
    <property type="match status" value="1"/>
</dbReference>
<evidence type="ECO:0000256" key="1">
    <source>
        <dbReference type="ARBA" id="ARBA00000085"/>
    </source>
</evidence>
<dbReference type="PROSITE" id="PS50110">
    <property type="entry name" value="RESPONSE_REGULATORY"/>
    <property type="match status" value="1"/>
</dbReference>
<feature type="transmembrane region" description="Helical" evidence="8">
    <location>
        <begin position="465"/>
        <end position="487"/>
    </location>
</feature>
<dbReference type="SMART" id="SM00342">
    <property type="entry name" value="HTH_ARAC"/>
    <property type="match status" value="1"/>
</dbReference>
<dbReference type="InterPro" id="IPR011006">
    <property type="entry name" value="CheY-like_superfamily"/>
</dbReference>
<dbReference type="CDD" id="cd16922">
    <property type="entry name" value="HATPase_EvgS-ArcB-TorS-like"/>
    <property type="match status" value="1"/>
</dbReference>
<dbReference type="CDD" id="cd17574">
    <property type="entry name" value="REC_OmpR"/>
    <property type="match status" value="1"/>
</dbReference>
<dbReference type="InterPro" id="IPR005467">
    <property type="entry name" value="His_kinase_dom"/>
</dbReference>
<sequence>MRLLHFQSLSVGQILLLSQIGAGLIAAGLKYHPCGYLDLTGVSLPNGLPLAKVKQEIRTPDSRLFQPLTEDIPQAEQSMLVGLHQQRLNGSSPSVWKRLIHSLIVALSFVTISQAQPAPTPVTLNQVPEEGFLLKGGWRFQPGDNPTGASTDLDDRHWTTIDPTKDIRELPQLQQAGIGWLRLHIQTGPNLPPLMIKLSQSIASEIYLDGRLLYRFGKVSANPDSVQAYNPSAAFSFPLTASSSHLLALRIACQPSQVYYTNYVRWDAAATQFWLLPSHVLPAIKPVDVESIYLNTFRIGIAFILFILHLSLFFAHRSQRANLYAAGMYLLLNFAFFFRFSSPFTHTIGLQILADYGSQMDKWVPCLVVLTFYRLFNFRRGWLFWLAMGSVSLKLIALSPDFEWLSVPVNYFLPLELIRLSLVAVRRELRGANIVAICAFCNLGLWILSSLLFSLHLPGYGHEWLFHGFYLASFLCFPLTLSILLALEHGWVNGQLVDRLREVEMLSTQNLAQQHERQELLAQQNEQLERQVAERTQELHQQADQLRELDQVKSRFVNNLTHEFRTPLSLILSPVAKLLEEKRYDGALLTLVHHSADRLLRLINQLLDLAKLEGNFMPVSLMQGDLTEFVHQIVTLFQRSAEQKGIHLRYRIGRLSQGEYAFDADKWDKILTNLLANAIKFTPKGGQVTLTGMPVWSSGEMTQVAFRLVDTGIGIPFEQQPYVFDRFYQVDSASTRAYEGTGIGLALVHELVGLLGGTITLESKVNLGTTFYLTLPIEPVSKTVNLPHIRWSTPKSNALELEVPLEMTPVVNLTVSRQLMPCILIVEDNAELREFLVGELSGSYQVVQAEDGQAGWALTQTELPDIVITDLMMPRMDGYRLTQLIKANAHTDHIAVVMLTAKAAQQSRIDGLQLGADDYLAKPFSLVELQLRVHNLITRQQKLGAYYRQQFALAVAESTTSTEVIPKLIQDPFLNRIYGLLDQNLDDTTIGVDWLADQLAMNRKTLYRKVQSLIQLAPAELIRQYRLRKAAELLRSGISVIETVDLTGFSTHSHFTLVFKEFYQQTPTEFIAGRNKRV</sequence>
<dbReference type="Gene3D" id="1.10.287.130">
    <property type="match status" value="1"/>
</dbReference>
<comment type="caution">
    <text evidence="12">The sequence shown here is derived from an EMBL/GenBank/DDBJ whole genome shotgun (WGS) entry which is preliminary data.</text>
</comment>